<dbReference type="GO" id="GO:0015450">
    <property type="term" value="F:protein-transporting ATPase activity"/>
    <property type="evidence" value="ECO:0007669"/>
    <property type="project" value="UniProtKB-UniRule"/>
</dbReference>
<evidence type="ECO:0000256" key="6">
    <source>
        <dbReference type="ARBA" id="ARBA00022989"/>
    </source>
</evidence>
<proteinExistence type="inferred from homology"/>
<evidence type="ECO:0000256" key="4">
    <source>
        <dbReference type="ARBA" id="ARBA00022692"/>
    </source>
</evidence>
<dbReference type="NCBIfam" id="TIGR00810">
    <property type="entry name" value="secG"/>
    <property type="match status" value="1"/>
</dbReference>
<evidence type="ECO:0000256" key="8">
    <source>
        <dbReference type="ARBA" id="ARBA00023136"/>
    </source>
</evidence>
<gene>
    <name evidence="10" type="primary">secG</name>
    <name evidence="10" type="ORF">COU07_03960</name>
</gene>
<protein>
    <recommendedName>
        <fullName evidence="9">Protein-export membrane protein SecG</fullName>
    </recommendedName>
</protein>
<accession>A0A2H0UTN6</accession>
<comment type="subcellular location">
    <subcellularLocation>
        <location evidence="9">Cell membrane</location>
        <topology evidence="9">Multi-pass membrane protein</topology>
    </subcellularLocation>
    <subcellularLocation>
        <location evidence="1">Membrane</location>
        <topology evidence="1">Multi-pass membrane protein</topology>
    </subcellularLocation>
</comment>
<evidence type="ECO:0000256" key="5">
    <source>
        <dbReference type="ARBA" id="ARBA00022927"/>
    </source>
</evidence>
<comment type="function">
    <text evidence="9">Involved in protein export. Participates in an early event of protein translocation.</text>
</comment>
<organism evidence="10 11">
    <name type="scientific">Candidatus Harrisonbacteria bacterium CG10_big_fil_rev_8_21_14_0_10_40_38</name>
    <dbReference type="NCBI Taxonomy" id="1974583"/>
    <lineage>
        <taxon>Bacteria</taxon>
        <taxon>Candidatus Harrisoniibacteriota</taxon>
    </lineage>
</organism>
<dbReference type="InterPro" id="IPR004692">
    <property type="entry name" value="SecG"/>
</dbReference>
<comment type="similarity">
    <text evidence="2 9">Belongs to the SecG family.</text>
</comment>
<feature type="transmembrane region" description="Helical" evidence="9">
    <location>
        <begin position="52"/>
        <end position="72"/>
    </location>
</feature>
<keyword evidence="4 9" id="KW-0812">Transmembrane</keyword>
<keyword evidence="8 9" id="KW-0472">Membrane</keyword>
<keyword evidence="3 9" id="KW-0813">Transport</keyword>
<evidence type="ECO:0000313" key="10">
    <source>
        <dbReference type="EMBL" id="PIR89016.1"/>
    </source>
</evidence>
<dbReference type="AlphaFoldDB" id="A0A2H0UTN6"/>
<evidence type="ECO:0000256" key="9">
    <source>
        <dbReference type="RuleBase" id="RU365087"/>
    </source>
</evidence>
<keyword evidence="6 9" id="KW-1133">Transmembrane helix</keyword>
<evidence type="ECO:0000256" key="3">
    <source>
        <dbReference type="ARBA" id="ARBA00022448"/>
    </source>
</evidence>
<dbReference type="EMBL" id="PFAZ01000009">
    <property type="protein sequence ID" value="PIR89016.1"/>
    <property type="molecule type" value="Genomic_DNA"/>
</dbReference>
<keyword evidence="5 9" id="KW-0653">Protein transport</keyword>
<comment type="caution">
    <text evidence="10">The sequence shown here is derived from an EMBL/GenBank/DDBJ whole genome shotgun (WGS) entry which is preliminary data.</text>
</comment>
<reference evidence="11" key="1">
    <citation type="submission" date="2017-09" db="EMBL/GenBank/DDBJ databases">
        <title>Depth-based differentiation of microbial function through sediment-hosted aquifers and enrichment of novel symbionts in the deep terrestrial subsurface.</title>
        <authorList>
            <person name="Probst A.J."/>
            <person name="Ladd B."/>
            <person name="Jarett J.K."/>
            <person name="Geller-Mcgrath D.E."/>
            <person name="Sieber C.M.K."/>
            <person name="Emerson J.B."/>
            <person name="Anantharaman K."/>
            <person name="Thomas B.C."/>
            <person name="Malmstrom R."/>
            <person name="Stieglmeier M."/>
            <person name="Klingl A."/>
            <person name="Woyke T."/>
            <person name="Ryan C.M."/>
            <person name="Banfield J.F."/>
        </authorList>
    </citation>
    <scope>NUCLEOTIDE SEQUENCE [LARGE SCALE GENOMIC DNA]</scope>
</reference>
<evidence type="ECO:0000256" key="1">
    <source>
        <dbReference type="ARBA" id="ARBA00004141"/>
    </source>
</evidence>
<keyword evidence="9" id="KW-1003">Cell membrane</keyword>
<sequence length="73" mass="7710">MMSLLNIIQAIVSLALIAVILIQERAVGSSGLFGGGVDGGFYQTRRGFEKIIFIVTLVLIAVFAALSLISLLS</sequence>
<comment type="caution">
    <text evidence="9">Lacks conserved residue(s) required for the propagation of feature annotation.</text>
</comment>
<name>A0A2H0UTN6_9BACT</name>
<evidence type="ECO:0000256" key="2">
    <source>
        <dbReference type="ARBA" id="ARBA00008445"/>
    </source>
</evidence>
<dbReference type="GO" id="GO:0005886">
    <property type="term" value="C:plasma membrane"/>
    <property type="evidence" value="ECO:0007669"/>
    <property type="project" value="UniProtKB-SubCell"/>
</dbReference>
<evidence type="ECO:0000313" key="11">
    <source>
        <dbReference type="Proteomes" id="UP000231157"/>
    </source>
</evidence>
<dbReference type="Proteomes" id="UP000231157">
    <property type="component" value="Unassembled WGS sequence"/>
</dbReference>
<keyword evidence="7 9" id="KW-0811">Translocation</keyword>
<dbReference type="GO" id="GO:0009306">
    <property type="term" value="P:protein secretion"/>
    <property type="evidence" value="ECO:0007669"/>
    <property type="project" value="UniProtKB-UniRule"/>
</dbReference>
<evidence type="ECO:0000256" key="7">
    <source>
        <dbReference type="ARBA" id="ARBA00023010"/>
    </source>
</evidence>
<dbReference type="Pfam" id="PF03840">
    <property type="entry name" value="SecG"/>
    <property type="match status" value="1"/>
</dbReference>